<reference evidence="5 6" key="1">
    <citation type="submission" date="2024-07" db="EMBL/GenBank/DDBJ databases">
        <title>Uliginosibacterium flavum JJ3220;KACC:17644.</title>
        <authorList>
            <person name="Kim M.K."/>
        </authorList>
    </citation>
    <scope>NUCLEOTIDE SEQUENCE [LARGE SCALE GENOMIC DNA]</scope>
    <source>
        <strain evidence="5 6">KACC:17644</strain>
    </source>
</reference>
<keyword evidence="3" id="KW-0804">Transcription</keyword>
<dbReference type="SMART" id="SM00895">
    <property type="entry name" value="FCD"/>
    <property type="match status" value="1"/>
</dbReference>
<dbReference type="EMBL" id="JBEWZI010000004">
    <property type="protein sequence ID" value="MET7013599.1"/>
    <property type="molecule type" value="Genomic_DNA"/>
</dbReference>
<evidence type="ECO:0000313" key="5">
    <source>
        <dbReference type="EMBL" id="MET7013599.1"/>
    </source>
</evidence>
<organism evidence="5 6">
    <name type="scientific">Uliginosibacterium flavum</name>
    <dbReference type="NCBI Taxonomy" id="1396831"/>
    <lineage>
        <taxon>Bacteria</taxon>
        <taxon>Pseudomonadati</taxon>
        <taxon>Pseudomonadota</taxon>
        <taxon>Betaproteobacteria</taxon>
        <taxon>Rhodocyclales</taxon>
        <taxon>Zoogloeaceae</taxon>
        <taxon>Uliginosibacterium</taxon>
    </lineage>
</organism>
<name>A0ABV2TI69_9RHOO</name>
<dbReference type="InterPro" id="IPR036388">
    <property type="entry name" value="WH-like_DNA-bd_sf"/>
</dbReference>
<dbReference type="Pfam" id="PF07729">
    <property type="entry name" value="FCD"/>
    <property type="match status" value="1"/>
</dbReference>
<dbReference type="PANTHER" id="PTHR43537">
    <property type="entry name" value="TRANSCRIPTIONAL REGULATOR, GNTR FAMILY"/>
    <property type="match status" value="1"/>
</dbReference>
<dbReference type="InterPro" id="IPR011711">
    <property type="entry name" value="GntR_C"/>
</dbReference>
<protein>
    <submittedName>
        <fullName evidence="5">GntR family transcriptional regulator</fullName>
    </submittedName>
</protein>
<dbReference type="Gene3D" id="1.20.120.530">
    <property type="entry name" value="GntR ligand-binding domain-like"/>
    <property type="match status" value="1"/>
</dbReference>
<proteinExistence type="predicted"/>
<sequence>MNTIAKSEKSDIALIAERITNAVMEHRLPPGVKLAEERLAEAFKVSRTKVRHALTVLAKEGLVTLYPNRGAFVASPSVQDARELFATRRLLEPEVVRKVIDRAGKAELRRLRAHIAKEAEARLANDRRAVIKLSGEFHMLLAKLSGNPYISKLMDELCPLTCLIIALYDSPQTPACPEDEHIRIVEAIELKDEATAVSLMLHHLQHVENELKLSVDEKVDIDWEKMFA</sequence>
<dbReference type="InterPro" id="IPR036390">
    <property type="entry name" value="WH_DNA-bd_sf"/>
</dbReference>
<evidence type="ECO:0000259" key="4">
    <source>
        <dbReference type="PROSITE" id="PS50949"/>
    </source>
</evidence>
<accession>A0ABV2TI69</accession>
<dbReference type="RefSeq" id="WP_354600062.1">
    <property type="nucleotide sequence ID" value="NZ_JBEWZI010000004.1"/>
</dbReference>
<keyword evidence="2" id="KW-0238">DNA-binding</keyword>
<evidence type="ECO:0000256" key="3">
    <source>
        <dbReference type="ARBA" id="ARBA00023163"/>
    </source>
</evidence>
<dbReference type="PANTHER" id="PTHR43537:SF53">
    <property type="entry name" value="HTH-TYPE TRANSCRIPTIONAL REPRESSOR NANR"/>
    <property type="match status" value="1"/>
</dbReference>
<dbReference type="Pfam" id="PF00392">
    <property type="entry name" value="GntR"/>
    <property type="match status" value="1"/>
</dbReference>
<feature type="domain" description="HTH gntR-type" evidence="4">
    <location>
        <begin position="9"/>
        <end position="76"/>
    </location>
</feature>
<evidence type="ECO:0000256" key="1">
    <source>
        <dbReference type="ARBA" id="ARBA00023015"/>
    </source>
</evidence>
<keyword evidence="1" id="KW-0805">Transcription regulation</keyword>
<dbReference type="SMART" id="SM00345">
    <property type="entry name" value="HTH_GNTR"/>
    <property type="match status" value="1"/>
</dbReference>
<dbReference type="InterPro" id="IPR000524">
    <property type="entry name" value="Tscrpt_reg_HTH_GntR"/>
</dbReference>
<dbReference type="Proteomes" id="UP001549691">
    <property type="component" value="Unassembled WGS sequence"/>
</dbReference>
<dbReference type="Gene3D" id="1.10.10.10">
    <property type="entry name" value="Winged helix-like DNA-binding domain superfamily/Winged helix DNA-binding domain"/>
    <property type="match status" value="1"/>
</dbReference>
<evidence type="ECO:0000313" key="6">
    <source>
        <dbReference type="Proteomes" id="UP001549691"/>
    </source>
</evidence>
<dbReference type="PRINTS" id="PR00035">
    <property type="entry name" value="HTHGNTR"/>
</dbReference>
<dbReference type="CDD" id="cd07377">
    <property type="entry name" value="WHTH_GntR"/>
    <property type="match status" value="1"/>
</dbReference>
<evidence type="ECO:0000256" key="2">
    <source>
        <dbReference type="ARBA" id="ARBA00023125"/>
    </source>
</evidence>
<dbReference type="InterPro" id="IPR008920">
    <property type="entry name" value="TF_FadR/GntR_C"/>
</dbReference>
<keyword evidence="6" id="KW-1185">Reference proteome</keyword>
<dbReference type="PROSITE" id="PS50949">
    <property type="entry name" value="HTH_GNTR"/>
    <property type="match status" value="1"/>
</dbReference>
<dbReference type="SUPFAM" id="SSF46785">
    <property type="entry name" value="Winged helix' DNA-binding domain"/>
    <property type="match status" value="1"/>
</dbReference>
<gene>
    <name evidence="5" type="ORF">ABXR19_05320</name>
</gene>
<comment type="caution">
    <text evidence="5">The sequence shown here is derived from an EMBL/GenBank/DDBJ whole genome shotgun (WGS) entry which is preliminary data.</text>
</comment>
<dbReference type="SUPFAM" id="SSF48008">
    <property type="entry name" value="GntR ligand-binding domain-like"/>
    <property type="match status" value="1"/>
</dbReference>